<name>A0A0B6ZYT2_9EUPU</name>
<reference evidence="4" key="1">
    <citation type="submission" date="2014-12" db="EMBL/GenBank/DDBJ databases">
        <title>Insight into the proteome of Arion vulgaris.</title>
        <authorList>
            <person name="Aradska J."/>
            <person name="Bulat T."/>
            <person name="Smidak R."/>
            <person name="Sarate P."/>
            <person name="Gangsoo J."/>
            <person name="Sialana F."/>
            <person name="Bilban M."/>
            <person name="Lubec G."/>
        </authorList>
    </citation>
    <scope>NUCLEOTIDE SEQUENCE</scope>
    <source>
        <tissue evidence="4">Skin</tissue>
    </source>
</reference>
<feature type="region of interest" description="Disordered" evidence="3">
    <location>
        <begin position="1"/>
        <end position="20"/>
    </location>
</feature>
<keyword evidence="1 2" id="KW-0175">Coiled coil</keyword>
<dbReference type="AlphaFoldDB" id="A0A0B6ZYT2"/>
<protein>
    <submittedName>
        <fullName evidence="4">Uncharacterized protein</fullName>
    </submittedName>
</protein>
<evidence type="ECO:0000256" key="1">
    <source>
        <dbReference type="ARBA" id="ARBA00023054"/>
    </source>
</evidence>
<evidence type="ECO:0000256" key="3">
    <source>
        <dbReference type="SAM" id="MobiDB-lite"/>
    </source>
</evidence>
<gene>
    <name evidence="4" type="primary">ORF84650</name>
</gene>
<dbReference type="InterPro" id="IPR039902">
    <property type="entry name" value="CCDC148/CCDC112"/>
</dbReference>
<feature type="coiled-coil region" evidence="2">
    <location>
        <begin position="180"/>
        <end position="207"/>
    </location>
</feature>
<sequence length="209" mass="24618">MDNKYHVTRPDVDKTDSLPQHMLPGLRGNKYRAVDYARLHAELREKRFGSIKTSMKLAKIEKKSQQHKENSLVKQHQLLWQKEFLRLLHLRKKTETGIESHIRKNRDSGTCDEIYKDFYYCHTRLSADFDGFKKATTGPVWNLRDDLRYWLMENHEDLKLGSPDVINKHAEIKSVAVSVKAQQQEVLDKLYQEQQKLETELRRADGVIS</sequence>
<dbReference type="PANTHER" id="PTHR21549:SF1">
    <property type="entry name" value="COILED-COIL DOMAIN-CONTAINING PROTEIN 148"/>
    <property type="match status" value="1"/>
</dbReference>
<evidence type="ECO:0000313" key="4">
    <source>
        <dbReference type="EMBL" id="CEK72951.1"/>
    </source>
</evidence>
<accession>A0A0B6ZYT2</accession>
<proteinExistence type="predicted"/>
<evidence type="ECO:0000256" key="2">
    <source>
        <dbReference type="SAM" id="Coils"/>
    </source>
</evidence>
<dbReference type="PANTHER" id="PTHR21549">
    <property type="entry name" value="MUTATED IN BLADDER CANCER 1"/>
    <property type="match status" value="1"/>
</dbReference>
<organism evidence="4">
    <name type="scientific">Arion vulgaris</name>
    <dbReference type="NCBI Taxonomy" id="1028688"/>
    <lineage>
        <taxon>Eukaryota</taxon>
        <taxon>Metazoa</taxon>
        <taxon>Spiralia</taxon>
        <taxon>Lophotrochozoa</taxon>
        <taxon>Mollusca</taxon>
        <taxon>Gastropoda</taxon>
        <taxon>Heterobranchia</taxon>
        <taxon>Euthyneura</taxon>
        <taxon>Panpulmonata</taxon>
        <taxon>Eupulmonata</taxon>
        <taxon>Stylommatophora</taxon>
        <taxon>Helicina</taxon>
        <taxon>Arionoidea</taxon>
        <taxon>Arionidae</taxon>
        <taxon>Arion</taxon>
    </lineage>
</organism>
<dbReference type="EMBL" id="HACG01026086">
    <property type="protein sequence ID" value="CEK72951.1"/>
    <property type="molecule type" value="Transcribed_RNA"/>
</dbReference>
<feature type="compositionally biased region" description="Basic and acidic residues" evidence="3">
    <location>
        <begin position="1"/>
        <end position="16"/>
    </location>
</feature>